<dbReference type="AlphaFoldDB" id="A0A0G0SDQ8"/>
<gene>
    <name evidence="1" type="ORF">UU02_C0037G0002</name>
</gene>
<comment type="caution">
    <text evidence="1">The sequence shown here is derived from an EMBL/GenBank/DDBJ whole genome shotgun (WGS) entry which is preliminary data.</text>
</comment>
<dbReference type="EMBL" id="LBZA01000037">
    <property type="protein sequence ID" value="KKR62989.1"/>
    <property type="molecule type" value="Genomic_DNA"/>
</dbReference>
<reference evidence="1 2" key="1">
    <citation type="journal article" date="2015" name="Nature">
        <title>rRNA introns, odd ribosomes, and small enigmatic genomes across a large radiation of phyla.</title>
        <authorList>
            <person name="Brown C.T."/>
            <person name="Hug L.A."/>
            <person name="Thomas B.C."/>
            <person name="Sharon I."/>
            <person name="Castelle C.J."/>
            <person name="Singh A."/>
            <person name="Wilkins M.J."/>
            <person name="Williams K.H."/>
            <person name="Banfield J.F."/>
        </authorList>
    </citation>
    <scope>NUCLEOTIDE SEQUENCE [LARGE SCALE GENOMIC DNA]</scope>
</reference>
<accession>A0A0G0SDQ8</accession>
<name>A0A0G0SDQ8_9BACT</name>
<sequence length="378" mass="43021">MTKIKIIILALGFSFFAAIRLLIFYNIPIQGVNLGSPFITDLIGKAYSLPYWIIILSDVFNLMLLWLIGEKLFDKKTGFLLPFIYAISPWPAYLAIGGSIYIFILFGVLLFYYGQVLMKARTSFSGVGLSLLGIAVMVYSSFSMLLVVPFFLWGIYKSGFSARDKKILFLTTALVLIPIIFLSILNRNSFKMVAIKEISLFNEVGLINSVNTFRGETGEAGYPYLGLFIENKITYFGRHVLFNTLITFSPFTYFTQQFRLLGFSFSPPIFIGLLIPFLYGLVRMPIWKSAKSYLLMITLPLLIPTIIHTYSPDLNSLILILPILIFISAWGMGELVRNKKWPFVAIATVFIFLQGLTTLYDIKTREPIRYQKMIQISQ</sequence>
<protein>
    <recommendedName>
        <fullName evidence="3">Glycosyltransferase RgtA/B/C/D-like domain-containing protein</fullName>
    </recommendedName>
</protein>
<proteinExistence type="predicted"/>
<evidence type="ECO:0000313" key="2">
    <source>
        <dbReference type="Proteomes" id="UP000034293"/>
    </source>
</evidence>
<evidence type="ECO:0008006" key="3">
    <source>
        <dbReference type="Google" id="ProtNLM"/>
    </source>
</evidence>
<organism evidence="1 2">
    <name type="scientific">Candidatus Woesebacteria bacterium GW2011_GWA1_40_43</name>
    <dbReference type="NCBI Taxonomy" id="1618553"/>
    <lineage>
        <taxon>Bacteria</taxon>
        <taxon>Candidatus Woeseibacteriota</taxon>
    </lineage>
</organism>
<dbReference type="Proteomes" id="UP000034293">
    <property type="component" value="Unassembled WGS sequence"/>
</dbReference>
<evidence type="ECO:0000313" key="1">
    <source>
        <dbReference type="EMBL" id="KKR62989.1"/>
    </source>
</evidence>